<dbReference type="EMBL" id="JBIRUQ010000004">
    <property type="protein sequence ID" value="MFI1463036.1"/>
    <property type="molecule type" value="Genomic_DNA"/>
</dbReference>
<evidence type="ECO:0000313" key="2">
    <source>
        <dbReference type="Proteomes" id="UP001611263"/>
    </source>
</evidence>
<reference evidence="1 2" key="1">
    <citation type="submission" date="2024-10" db="EMBL/GenBank/DDBJ databases">
        <title>The Natural Products Discovery Center: Release of the First 8490 Sequenced Strains for Exploring Actinobacteria Biosynthetic Diversity.</title>
        <authorList>
            <person name="Kalkreuter E."/>
            <person name="Kautsar S.A."/>
            <person name="Yang D."/>
            <person name="Bader C.D."/>
            <person name="Teijaro C.N."/>
            <person name="Fluegel L."/>
            <person name="Davis C.M."/>
            <person name="Simpson J.R."/>
            <person name="Lauterbach L."/>
            <person name="Steele A.D."/>
            <person name="Gui C."/>
            <person name="Meng S."/>
            <person name="Li G."/>
            <person name="Viehrig K."/>
            <person name="Ye F."/>
            <person name="Su P."/>
            <person name="Kiefer A.F."/>
            <person name="Nichols A."/>
            <person name="Cepeda A.J."/>
            <person name="Yan W."/>
            <person name="Fan B."/>
            <person name="Jiang Y."/>
            <person name="Adhikari A."/>
            <person name="Zheng C.-J."/>
            <person name="Schuster L."/>
            <person name="Cowan T.M."/>
            <person name="Smanski M.J."/>
            <person name="Chevrette M.G."/>
            <person name="De Carvalho L.P.S."/>
            <person name="Shen B."/>
        </authorList>
    </citation>
    <scope>NUCLEOTIDE SEQUENCE [LARGE SCALE GENOMIC DNA]</scope>
    <source>
        <strain evidence="1 2">NPDC020568</strain>
    </source>
</reference>
<sequence length="40" mass="4233">MVPAVVGRQGSPALRTEIAGPGTQDLVDMARRTNRARGQV</sequence>
<protein>
    <submittedName>
        <fullName evidence="1">Uncharacterized protein</fullName>
    </submittedName>
</protein>
<evidence type="ECO:0000313" key="1">
    <source>
        <dbReference type="EMBL" id="MFI1463036.1"/>
    </source>
</evidence>
<dbReference type="Proteomes" id="UP001611263">
    <property type="component" value="Unassembled WGS sequence"/>
</dbReference>
<comment type="caution">
    <text evidence="1">The sequence shown here is derived from an EMBL/GenBank/DDBJ whole genome shotgun (WGS) entry which is preliminary data.</text>
</comment>
<keyword evidence="2" id="KW-1185">Reference proteome</keyword>
<proteinExistence type="predicted"/>
<organism evidence="1 2">
    <name type="scientific">Nocardia carnea</name>
    <dbReference type="NCBI Taxonomy" id="37328"/>
    <lineage>
        <taxon>Bacteria</taxon>
        <taxon>Bacillati</taxon>
        <taxon>Actinomycetota</taxon>
        <taxon>Actinomycetes</taxon>
        <taxon>Mycobacteriales</taxon>
        <taxon>Nocardiaceae</taxon>
        <taxon>Nocardia</taxon>
    </lineage>
</organism>
<name>A0ABW7TPR4_9NOCA</name>
<gene>
    <name evidence="1" type="ORF">ACH4WX_20160</name>
</gene>
<dbReference type="RefSeq" id="WP_269322814.1">
    <property type="nucleotide sequence ID" value="NZ_JBIRUQ010000004.1"/>
</dbReference>
<accession>A0ABW7TPR4</accession>